<keyword evidence="6" id="KW-0560">Oxidoreductase</keyword>
<dbReference type="PANTHER" id="PTHR10720:SF0">
    <property type="entry name" value="HEME OXYGENASE"/>
    <property type="match status" value="1"/>
</dbReference>
<dbReference type="GO" id="GO:0006979">
    <property type="term" value="P:response to oxidative stress"/>
    <property type="evidence" value="ECO:0007669"/>
    <property type="project" value="TreeGrafter"/>
</dbReference>
<dbReference type="GO" id="GO:0042167">
    <property type="term" value="P:heme catabolic process"/>
    <property type="evidence" value="ECO:0007669"/>
    <property type="project" value="TreeGrafter"/>
</dbReference>
<dbReference type="GO" id="GO:0006788">
    <property type="term" value="P:heme oxidation"/>
    <property type="evidence" value="ECO:0007669"/>
    <property type="project" value="InterPro"/>
</dbReference>
<evidence type="ECO:0000313" key="6">
    <source>
        <dbReference type="EMBL" id="WOC11529.1"/>
    </source>
</evidence>
<dbReference type="EMBL" id="CP128986">
    <property type="protein sequence ID" value="WOC11529.1"/>
    <property type="molecule type" value="Genomic_DNA"/>
</dbReference>
<name>A0AA97CUQ6_9ACTN</name>
<evidence type="ECO:0000256" key="5">
    <source>
        <dbReference type="PIRSR" id="PIRSR000343-2"/>
    </source>
</evidence>
<dbReference type="GO" id="GO:0020037">
    <property type="term" value="F:heme binding"/>
    <property type="evidence" value="ECO:0007669"/>
    <property type="project" value="TreeGrafter"/>
</dbReference>
<sequence length="222" mass="23942">MTTATPARTAPEDTLSAAMKKGSAIEHEQAEGSPFMSALLDGRMDADGYIAYLQRLRLVYAALESTAAKLVGDPIASPIIDPALDRLPAIDADLAHWSPGGAPAFSSPAATAYAERIAESSTWSGTFIAHHYTRYLGDLSGGQAIGRILDRSFDLDGAGISFYAFDEIGKVKPYKDRYRDRLDAIGSTLSAADRDRLVDEVRLAFGFNQSLFVELSELHPGR</sequence>
<dbReference type="CDD" id="cd19165">
    <property type="entry name" value="HemeO"/>
    <property type="match status" value="1"/>
</dbReference>
<evidence type="ECO:0000256" key="2">
    <source>
        <dbReference type="ARBA" id="ARBA00022723"/>
    </source>
</evidence>
<dbReference type="PANTHER" id="PTHR10720">
    <property type="entry name" value="HEME OXYGENASE"/>
    <property type="match status" value="1"/>
</dbReference>
<gene>
    <name evidence="6" type="primary">hmuO</name>
    <name evidence="6" type="ORF">MP11Mi_06020</name>
</gene>
<dbReference type="InterPro" id="IPR002051">
    <property type="entry name" value="Haem_Oase"/>
</dbReference>
<reference evidence="6" key="1">
    <citation type="submission" date="2023-06" db="EMBL/GenBank/DDBJ databases">
        <title>Gordonia sp. nov. and Pseudochrobactrum sp. nov., two species isolated from the burying beetle Nicrophorus vespilloides.</title>
        <authorList>
            <person name="Poehlein A."/>
            <person name="Guzman J."/>
            <person name="Daniel R."/>
            <person name="Vilcinskas A."/>
        </authorList>
    </citation>
    <scope>NUCLEOTIDE SEQUENCE</scope>
    <source>
        <strain evidence="6">MP11Mi</strain>
    </source>
</reference>
<dbReference type="SUPFAM" id="SSF48613">
    <property type="entry name" value="Heme oxygenase-like"/>
    <property type="match status" value="1"/>
</dbReference>
<dbReference type="InterPro" id="IPR016084">
    <property type="entry name" value="Haem_Oase-like_multi-hlx"/>
</dbReference>
<proteinExistence type="predicted"/>
<dbReference type="Pfam" id="PF01126">
    <property type="entry name" value="Heme_oxygenase"/>
    <property type="match status" value="1"/>
</dbReference>
<dbReference type="GO" id="GO:0004392">
    <property type="term" value="F:heme oxygenase (decyclizing) activity"/>
    <property type="evidence" value="ECO:0007669"/>
    <property type="project" value="UniProtKB-EC"/>
</dbReference>
<evidence type="ECO:0000256" key="3">
    <source>
        <dbReference type="ARBA" id="ARBA00023004"/>
    </source>
</evidence>
<organism evidence="6">
    <name type="scientific">Gordonia sp. MP11Mi</name>
    <dbReference type="NCBI Taxonomy" id="3022769"/>
    <lineage>
        <taxon>Bacteria</taxon>
        <taxon>Bacillati</taxon>
        <taxon>Actinomycetota</taxon>
        <taxon>Actinomycetes</taxon>
        <taxon>Mycobacteriales</taxon>
        <taxon>Gordoniaceae</taxon>
        <taxon>Gordonia</taxon>
    </lineage>
</organism>
<keyword evidence="3 5" id="KW-0408">Iron</keyword>
<protein>
    <submittedName>
        <fullName evidence="6">Heme oxygenase</fullName>
        <ecNumber evidence="6">1.14.14.18</ecNumber>
    </submittedName>
</protein>
<accession>A0AA97CUQ6</accession>
<evidence type="ECO:0000256" key="1">
    <source>
        <dbReference type="ARBA" id="ARBA00022617"/>
    </source>
</evidence>
<dbReference type="GO" id="GO:0046872">
    <property type="term" value="F:metal ion binding"/>
    <property type="evidence" value="ECO:0007669"/>
    <property type="project" value="UniProtKB-KW"/>
</dbReference>
<evidence type="ECO:0000256" key="4">
    <source>
        <dbReference type="PIRSR" id="PIRSR000343-1"/>
    </source>
</evidence>
<dbReference type="PRINTS" id="PR00088">
    <property type="entry name" value="HAEMOXYGNASE"/>
</dbReference>
<feature type="binding site" evidence="4">
    <location>
        <position position="20"/>
    </location>
    <ligand>
        <name>heme b</name>
        <dbReference type="ChEBI" id="CHEBI:60344"/>
    </ligand>
</feature>
<feature type="binding site" description="axial binding residue" evidence="5">
    <location>
        <position position="27"/>
    </location>
    <ligand>
        <name>heme b</name>
        <dbReference type="ChEBI" id="CHEBI:60344"/>
    </ligand>
    <ligandPart>
        <name>Fe</name>
        <dbReference type="ChEBI" id="CHEBI:18248"/>
    </ligandPart>
</feature>
<feature type="binding site" evidence="4">
    <location>
        <position position="179"/>
    </location>
    <ligand>
        <name>heme b</name>
        <dbReference type="ChEBI" id="CHEBI:60344"/>
    </ligand>
</feature>
<dbReference type="Gene3D" id="1.20.910.10">
    <property type="entry name" value="Heme oxygenase-like"/>
    <property type="match status" value="1"/>
</dbReference>
<keyword evidence="1 4" id="KW-0349">Heme</keyword>
<dbReference type="RefSeq" id="WP_420040836.1">
    <property type="nucleotide sequence ID" value="NZ_CP128986.1"/>
</dbReference>
<dbReference type="EC" id="1.14.14.18" evidence="6"/>
<dbReference type="InterPro" id="IPR016053">
    <property type="entry name" value="Haem_Oase-like"/>
</dbReference>
<dbReference type="AlphaFoldDB" id="A0AA97CUQ6"/>
<feature type="binding site" evidence="4">
    <location>
        <position position="132"/>
    </location>
    <ligand>
        <name>heme b</name>
        <dbReference type="ChEBI" id="CHEBI:60344"/>
    </ligand>
</feature>
<keyword evidence="2 5" id="KW-0479">Metal-binding</keyword>
<dbReference type="PIRSF" id="PIRSF000343">
    <property type="entry name" value="Haem_Oase"/>
    <property type="match status" value="1"/>
</dbReference>